<dbReference type="Proteomes" id="UP001205486">
    <property type="component" value="Unassembled WGS sequence"/>
</dbReference>
<protein>
    <submittedName>
        <fullName evidence="1">Uncharacterized protein</fullName>
    </submittedName>
</protein>
<dbReference type="EMBL" id="JALJZS010000001">
    <property type="protein sequence ID" value="MCP1999115.1"/>
    <property type="molecule type" value="Genomic_DNA"/>
</dbReference>
<organism evidence="1 2">
    <name type="scientific">Nitrobacter winogradskyi</name>
    <name type="common">Nitrobacter agilis</name>
    <dbReference type="NCBI Taxonomy" id="913"/>
    <lineage>
        <taxon>Bacteria</taxon>
        <taxon>Pseudomonadati</taxon>
        <taxon>Pseudomonadota</taxon>
        <taxon>Alphaproteobacteria</taxon>
        <taxon>Hyphomicrobiales</taxon>
        <taxon>Nitrobacteraceae</taxon>
        <taxon>Nitrobacter</taxon>
    </lineage>
</organism>
<accession>A0ACC6AJT6</accession>
<reference evidence="1" key="1">
    <citation type="submission" date="2022-03" db="EMBL/GenBank/DDBJ databases">
        <title>Interactions between chemoautotrophic and heterotrophic bacteria.</title>
        <authorList>
            <person name="Santoro A."/>
        </authorList>
    </citation>
    <scope>NUCLEOTIDE SEQUENCE</scope>
    <source>
        <strain evidence="1">Nb-106</strain>
    </source>
</reference>
<name>A0ACC6AJT6_NITWI</name>
<gene>
    <name evidence="1" type="ORF">J2S34_001537</name>
</gene>
<evidence type="ECO:0000313" key="1">
    <source>
        <dbReference type="EMBL" id="MCP1999115.1"/>
    </source>
</evidence>
<keyword evidence="2" id="KW-1185">Reference proteome</keyword>
<comment type="caution">
    <text evidence="1">The sequence shown here is derived from an EMBL/GenBank/DDBJ whole genome shotgun (WGS) entry which is preliminary data.</text>
</comment>
<evidence type="ECO:0000313" key="2">
    <source>
        <dbReference type="Proteomes" id="UP001205486"/>
    </source>
</evidence>
<proteinExistence type="predicted"/>
<sequence length="75" mass="8277">MAVDPARRNPRGLETNVNGTVTHQCEWQGSRYCLAVPRPSCLLAVIRNGRVISGHQNSLLLTPKRFASCRTEASD</sequence>